<dbReference type="STRING" id="544711.F0UL27"/>
<dbReference type="EMBL" id="DS990639">
    <property type="protein sequence ID" value="EGC46131.1"/>
    <property type="molecule type" value="Genomic_DNA"/>
</dbReference>
<feature type="region of interest" description="Disordered" evidence="1">
    <location>
        <begin position="113"/>
        <end position="133"/>
    </location>
</feature>
<feature type="region of interest" description="Disordered" evidence="1">
    <location>
        <begin position="181"/>
        <end position="202"/>
    </location>
</feature>
<evidence type="ECO:0000313" key="2">
    <source>
        <dbReference type="EMBL" id="EGC46131.1"/>
    </source>
</evidence>
<protein>
    <submittedName>
        <fullName evidence="2">Predicted protein</fullName>
    </submittedName>
</protein>
<organism evidence="3">
    <name type="scientific">Ajellomyces capsulatus (strain H88)</name>
    <name type="common">Darling's disease fungus</name>
    <name type="synonym">Histoplasma capsulatum</name>
    <dbReference type="NCBI Taxonomy" id="544711"/>
    <lineage>
        <taxon>Eukaryota</taxon>
        <taxon>Fungi</taxon>
        <taxon>Dikarya</taxon>
        <taxon>Ascomycota</taxon>
        <taxon>Pezizomycotina</taxon>
        <taxon>Eurotiomycetes</taxon>
        <taxon>Eurotiomycetidae</taxon>
        <taxon>Onygenales</taxon>
        <taxon>Ajellomycetaceae</taxon>
        <taxon>Histoplasma</taxon>
    </lineage>
</organism>
<sequence>MQKSMGPMPEEKRGAVKNQQSKPAGIHKSGIRKSRIRKSRMFARQAAMTNQLQGMSAEENTAAESSSHLQDAEPEVIQGSFKEAGASEIFLAALGQDNQGQASSQPLTTMSTNAEQLGPVNNPSTPERPPAEPRAAALARPEMRAEGTHVRFDVPTVPRRELRPRPVTQYNFRELAESSLTDPAGDRTNVADEEVWPPPARNDGDVTITLHIYERGQWRVADVVSIDPSRKNALEQIVRGYKRQGMILYDMGMRAVSVSSSLRAATLDGANALLLIPNLVKDQEHSIEPPNTATGLLRRRSKRQNN</sequence>
<accession>F0UL27</accession>
<feature type="region of interest" description="Disordered" evidence="1">
    <location>
        <begin position="285"/>
        <end position="306"/>
    </location>
</feature>
<name>F0UL27_AJEC8</name>
<feature type="compositionally biased region" description="Basic residues" evidence="1">
    <location>
        <begin position="29"/>
        <end position="41"/>
    </location>
</feature>
<dbReference type="AlphaFoldDB" id="F0UL27"/>
<dbReference type="OMA" id="TITLHIY"/>
<feature type="region of interest" description="Disordered" evidence="1">
    <location>
        <begin position="1"/>
        <end position="73"/>
    </location>
</feature>
<feature type="compositionally biased region" description="Low complexity" evidence="1">
    <location>
        <begin position="56"/>
        <end position="67"/>
    </location>
</feature>
<dbReference type="VEuPathDB" id="FungiDB:I7I53_05056"/>
<dbReference type="OrthoDB" id="4227485at2759"/>
<proteinExistence type="predicted"/>
<dbReference type="Proteomes" id="UP000008142">
    <property type="component" value="Unassembled WGS sequence"/>
</dbReference>
<evidence type="ECO:0000256" key="1">
    <source>
        <dbReference type="SAM" id="MobiDB-lite"/>
    </source>
</evidence>
<gene>
    <name evidence="2" type="ORF">HCEG_05346</name>
</gene>
<dbReference type="HOGENOM" id="CLU_909018_0_0_1"/>
<evidence type="ECO:0000313" key="3">
    <source>
        <dbReference type="Proteomes" id="UP000008142"/>
    </source>
</evidence>
<feature type="compositionally biased region" description="Polar residues" evidence="1">
    <location>
        <begin position="113"/>
        <end position="125"/>
    </location>
</feature>
<reference evidence="3" key="1">
    <citation type="submission" date="2008-07" db="EMBL/GenBank/DDBJ databases">
        <title>Annotation of Ajellomyces capsulatus strain H88.</title>
        <authorList>
            <person name="Champion M."/>
            <person name="Cuomo C."/>
            <person name="Ma L.-J."/>
            <person name="Henn M.R."/>
            <person name="Sil A."/>
            <person name="Goldman B."/>
            <person name="Young S.K."/>
            <person name="Kodira C.D."/>
            <person name="Zeng Q."/>
            <person name="Koehrsen M."/>
            <person name="Alvarado L."/>
            <person name="Berlin A."/>
            <person name="Borenstein D."/>
            <person name="Chen Z."/>
            <person name="Engels R."/>
            <person name="Freedman E."/>
            <person name="Gellesch M."/>
            <person name="Goldberg J."/>
            <person name="Griggs A."/>
            <person name="Gujja S."/>
            <person name="Heiman D."/>
            <person name="Hepburn T."/>
            <person name="Howarth C."/>
            <person name="Jen D."/>
            <person name="Larson L."/>
            <person name="Lewis B."/>
            <person name="Mehta T."/>
            <person name="Park D."/>
            <person name="Pearson M."/>
            <person name="Roberts A."/>
            <person name="Saif S."/>
            <person name="Shea T."/>
            <person name="Shenoy N."/>
            <person name="Sisk P."/>
            <person name="Stolte C."/>
            <person name="Sykes S."/>
            <person name="Walk T."/>
            <person name="White J."/>
            <person name="Yandava C."/>
            <person name="Klein B."/>
            <person name="McEwen J.G."/>
            <person name="Puccia R."/>
            <person name="Goldman G.H."/>
            <person name="Felipe M.S."/>
            <person name="Nino-Vega G."/>
            <person name="San-Blas G."/>
            <person name="Taylor J."/>
            <person name="Mendoza L."/>
            <person name="Galagan J."/>
            <person name="Nusbaum C."/>
            <person name="Birren B."/>
        </authorList>
    </citation>
    <scope>NUCLEOTIDE SEQUENCE [LARGE SCALE GENOMIC DNA]</scope>
    <source>
        <strain evidence="3">H88</strain>
    </source>
</reference>
<feature type="compositionally biased region" description="Basic residues" evidence="1">
    <location>
        <begin position="297"/>
        <end position="306"/>
    </location>
</feature>